<sequence>MARKIKILTKEQKFFLDLVSQEKYLCKKFYFTGGTPLCAFYLHHRISEDIDLFSEKEINLLPIKAFIGKIQKKLKLKKVDYRQFLGLYTFQLFFSNKEILKIDFNYYPFPRIEKGIKYKNIEVDSVYDIAVNKVHTIFMKPRARDFIDIYFIIKEKGYNFDDLLMKAKAKFDWHIDPIQLGSRLLVAAEATDYPRMLKEIDHHQWKEFFVEEAKKLKKKIFK</sequence>
<evidence type="ECO:0008006" key="3">
    <source>
        <dbReference type="Google" id="ProtNLM"/>
    </source>
</evidence>
<dbReference type="Pfam" id="PF08843">
    <property type="entry name" value="AbiEii"/>
    <property type="match status" value="1"/>
</dbReference>
<dbReference type="InterPro" id="IPR014942">
    <property type="entry name" value="AbiEii"/>
</dbReference>
<dbReference type="Gene3D" id="3.10.450.620">
    <property type="entry name" value="JHP933, nucleotidyltransferase-like core domain"/>
    <property type="match status" value="1"/>
</dbReference>
<evidence type="ECO:0000313" key="1">
    <source>
        <dbReference type="EMBL" id="PIQ07353.1"/>
    </source>
</evidence>
<comment type="caution">
    <text evidence="1">The sequence shown here is derived from an EMBL/GenBank/DDBJ whole genome shotgun (WGS) entry which is preliminary data.</text>
</comment>
<gene>
    <name evidence="1" type="ORF">COW72_00790</name>
</gene>
<dbReference type="AlphaFoldDB" id="A0A2H0FL24"/>
<evidence type="ECO:0000313" key="2">
    <source>
        <dbReference type="Proteomes" id="UP000230778"/>
    </source>
</evidence>
<name>A0A2H0FL24_9BACT</name>
<protein>
    <recommendedName>
        <fullName evidence="3">Nucleotidyl transferase AbiEii/AbiGii toxin family protein</fullName>
    </recommendedName>
</protein>
<organism evidence="1 2">
    <name type="scientific">Candidatus Nealsonbacteria bacterium CG18_big_fil_WC_8_21_14_2_50_37_10</name>
    <dbReference type="NCBI Taxonomy" id="1974717"/>
    <lineage>
        <taxon>Bacteria</taxon>
        <taxon>Candidatus Nealsoniibacteriota</taxon>
    </lineage>
</organism>
<reference evidence="1 2" key="1">
    <citation type="submission" date="2017-09" db="EMBL/GenBank/DDBJ databases">
        <title>Depth-based differentiation of microbial function through sediment-hosted aquifers and enrichment of novel symbionts in the deep terrestrial subsurface.</title>
        <authorList>
            <person name="Probst A.J."/>
            <person name="Ladd B."/>
            <person name="Jarett J.K."/>
            <person name="Geller-Mcgrath D.E."/>
            <person name="Sieber C.M."/>
            <person name="Emerson J.B."/>
            <person name="Anantharaman K."/>
            <person name="Thomas B.C."/>
            <person name="Malmstrom R."/>
            <person name="Stieglmeier M."/>
            <person name="Klingl A."/>
            <person name="Woyke T."/>
            <person name="Ryan C.M."/>
            <person name="Banfield J.F."/>
        </authorList>
    </citation>
    <scope>NUCLEOTIDE SEQUENCE [LARGE SCALE GENOMIC DNA]</scope>
    <source>
        <strain evidence="1">CG18_big_fil_WC_8_21_14_2_50_37_10</strain>
    </source>
</reference>
<dbReference type="EMBL" id="PCUC01000044">
    <property type="protein sequence ID" value="PIQ07353.1"/>
    <property type="molecule type" value="Genomic_DNA"/>
</dbReference>
<accession>A0A2H0FL24</accession>
<proteinExistence type="predicted"/>
<dbReference type="Proteomes" id="UP000230778">
    <property type="component" value="Unassembled WGS sequence"/>
</dbReference>